<evidence type="ECO:0000313" key="3">
    <source>
        <dbReference type="Proteomes" id="UP000286934"/>
    </source>
</evidence>
<organism evidence="2 3">
    <name type="scientific">Aliidiomarina shirensis</name>
    <dbReference type="NCBI Taxonomy" id="1048642"/>
    <lineage>
        <taxon>Bacteria</taxon>
        <taxon>Pseudomonadati</taxon>
        <taxon>Pseudomonadota</taxon>
        <taxon>Gammaproteobacteria</taxon>
        <taxon>Alteromonadales</taxon>
        <taxon>Idiomarinaceae</taxon>
        <taxon>Aliidiomarina</taxon>
    </lineage>
</organism>
<sequence length="115" mass="12747">MNRVEEFRLKHPEYFPTLKREGSYLLIAALITGVSVMLDYSSFGTGVSWFQRSGSILVILGVLCEGKYIAKIIQEDYVTMGTVSLQQKLAMHSGLAIALIGTLIWGYGDFISNHA</sequence>
<name>A0A432WY38_9GAMM</name>
<dbReference type="Proteomes" id="UP000286934">
    <property type="component" value="Unassembled WGS sequence"/>
</dbReference>
<keyword evidence="1" id="KW-0472">Membrane</keyword>
<protein>
    <submittedName>
        <fullName evidence="2">Uncharacterized protein</fullName>
    </submittedName>
</protein>
<comment type="caution">
    <text evidence="2">The sequence shown here is derived from an EMBL/GenBank/DDBJ whole genome shotgun (WGS) entry which is preliminary data.</text>
</comment>
<dbReference type="EMBL" id="PIPP01000001">
    <property type="protein sequence ID" value="RUO38641.1"/>
    <property type="molecule type" value="Genomic_DNA"/>
</dbReference>
<evidence type="ECO:0000256" key="1">
    <source>
        <dbReference type="SAM" id="Phobius"/>
    </source>
</evidence>
<dbReference type="OrthoDB" id="1444708at2"/>
<accession>A0A432WY38</accession>
<reference evidence="3" key="1">
    <citation type="journal article" date="2018" name="Front. Microbiol.">
        <title>Genome-Based Analysis Reveals the Taxonomy and Diversity of the Family Idiomarinaceae.</title>
        <authorList>
            <person name="Liu Y."/>
            <person name="Lai Q."/>
            <person name="Shao Z."/>
        </authorList>
    </citation>
    <scope>NUCLEOTIDE SEQUENCE [LARGE SCALE GENOMIC DNA]</scope>
    <source>
        <strain evidence="3">AIS</strain>
    </source>
</reference>
<proteinExistence type="predicted"/>
<evidence type="ECO:0000313" key="2">
    <source>
        <dbReference type="EMBL" id="RUO38641.1"/>
    </source>
</evidence>
<gene>
    <name evidence="2" type="ORF">CWE13_03065</name>
</gene>
<feature type="transmembrane region" description="Helical" evidence="1">
    <location>
        <begin position="49"/>
        <end position="68"/>
    </location>
</feature>
<dbReference type="AlphaFoldDB" id="A0A432WY38"/>
<feature type="transmembrane region" description="Helical" evidence="1">
    <location>
        <begin position="89"/>
        <end position="108"/>
    </location>
</feature>
<keyword evidence="1" id="KW-0812">Transmembrane</keyword>
<keyword evidence="1" id="KW-1133">Transmembrane helix</keyword>
<feature type="transmembrane region" description="Helical" evidence="1">
    <location>
        <begin position="24"/>
        <end position="43"/>
    </location>
</feature>
<keyword evidence="3" id="KW-1185">Reference proteome</keyword>
<dbReference type="RefSeq" id="WP_126805856.1">
    <property type="nucleotide sequence ID" value="NZ_PIPP01000001.1"/>
</dbReference>